<comment type="caution">
    <text evidence="2">The sequence shown here is derived from an EMBL/GenBank/DDBJ whole genome shotgun (WGS) entry which is preliminary data.</text>
</comment>
<name>A0A831RXM1_9GAMM</name>
<organism evidence="2">
    <name type="scientific">Thiolapillus brandeum</name>
    <dbReference type="NCBI Taxonomy" id="1076588"/>
    <lineage>
        <taxon>Bacteria</taxon>
        <taxon>Pseudomonadati</taxon>
        <taxon>Pseudomonadota</taxon>
        <taxon>Gammaproteobacteria</taxon>
        <taxon>Chromatiales</taxon>
        <taxon>Sedimenticolaceae</taxon>
        <taxon>Thiolapillus</taxon>
    </lineage>
</organism>
<proteinExistence type="predicted"/>
<dbReference type="AlphaFoldDB" id="A0A831RXM1"/>
<feature type="chain" id="PRO_5032384847" evidence="1">
    <location>
        <begin position="23"/>
        <end position="635"/>
    </location>
</feature>
<dbReference type="Proteomes" id="UP000886339">
    <property type="component" value="Unassembled WGS sequence"/>
</dbReference>
<evidence type="ECO:0000256" key="1">
    <source>
        <dbReference type="SAM" id="SignalP"/>
    </source>
</evidence>
<evidence type="ECO:0000313" key="2">
    <source>
        <dbReference type="EMBL" id="HEC07531.1"/>
    </source>
</evidence>
<accession>A0A831RXM1</accession>
<dbReference type="EMBL" id="DRLF01000405">
    <property type="protein sequence ID" value="HEC07531.1"/>
    <property type="molecule type" value="Genomic_DNA"/>
</dbReference>
<keyword evidence="1" id="KW-0732">Signal</keyword>
<protein>
    <submittedName>
        <fullName evidence="2">Uncharacterized protein</fullName>
    </submittedName>
</protein>
<feature type="signal peptide" evidence="1">
    <location>
        <begin position="1"/>
        <end position="22"/>
    </location>
</feature>
<dbReference type="Gene3D" id="2.120.10.70">
    <property type="entry name" value="Fucose-specific lectin"/>
    <property type="match status" value="2"/>
</dbReference>
<gene>
    <name evidence="2" type="ORF">ENJ12_11800</name>
</gene>
<sequence>MSIRFFMASLFLFTLSPRLLMAGQPVVLSRSIAAEQLHAMPSVVSVAFFGSKEAADPLQVRVFEKGEWQSNVPAEDWPPADNKEVSFQVRFEKPDNLLSPLWVEMKADEVSLGKRSLLAPTTPNMTVHGEIRSNTAFVFPDNSRQTTAAKSSSLNTLLTASCAAGSSIRTINADGSVVCEVDDNSGGTVTEIRTGTGLTGGPVSSSGTLSVAVGGISSTEIRDATISDADIDTSKVQKRVTGTCPSDHILNGINADGSVICTSIYMAIPTLPVSLYVVDDSENAGKFVSMAIGQDGNPVMSYWDLSSLSLKVAKCNDPDCSGGDETITTVDSSARVGLYTSIAISTDGNPVISYYDETNKDLKVAKCNDPACSGNDETITVVDATNDVGSETSIAIGNDGYPVISYADSTNDVLKVAKCNDPACTGGGEILSTVASSGYVTNAIAISNDGNPVIAFYVWPGSDLYVVKCNDVACSGNDEVSYAVDTIGDTGRSPSIAIGADGNPVISYWGTDMHGLQVAKCNDPACNPAVNGAELVSIVDDAETNTGWGSSLAIGDDGNPVISYYAQPSQNLKVAKCNDPACAGGNELITTIDAIGDVGGSASLALGNDGNPVIGYWDRTNGNLKVAKCHRPGCN</sequence>
<reference evidence="2" key="1">
    <citation type="journal article" date="2020" name="mSystems">
        <title>Genome- and Community-Level Interaction Insights into Carbon Utilization and Element Cycling Functions of Hydrothermarchaeota in Hydrothermal Sediment.</title>
        <authorList>
            <person name="Zhou Z."/>
            <person name="Liu Y."/>
            <person name="Xu W."/>
            <person name="Pan J."/>
            <person name="Luo Z.H."/>
            <person name="Li M."/>
        </authorList>
    </citation>
    <scope>NUCLEOTIDE SEQUENCE [LARGE SCALE GENOMIC DNA]</scope>
    <source>
        <strain evidence="2">HyVt-458</strain>
    </source>
</reference>